<feature type="compositionally biased region" description="Polar residues" evidence="1">
    <location>
        <begin position="293"/>
        <end position="302"/>
    </location>
</feature>
<evidence type="ECO:0000256" key="1">
    <source>
        <dbReference type="SAM" id="MobiDB-lite"/>
    </source>
</evidence>
<dbReference type="OrthoDB" id="2593073at2759"/>
<evidence type="ECO:0000313" key="2">
    <source>
        <dbReference type="EMBL" id="KZZ90435.1"/>
    </source>
</evidence>
<accession>A0A167XT37</accession>
<dbReference type="AlphaFoldDB" id="A0A167XT37"/>
<sequence>MSNSLTRDRTSGKSHIEQHLRAQLELLQNHDGDASASPGSRDSRGALAHSPSSQGANGYEDLAAVSHEAVRALGKTQVEAHIHPDLRGLSEQSPPDMMSISPAPGHSPSTSPTALSSASMAPAPSSSAADVRAAVEGPKAKRELSQSKRAAQNRAAQSENFALRGYVMSLQARLLDLQGDYPPPPPNINLTQSPGAQQQPGALTAASAGAAGQVSDAASSVSVVTSLEAVAQAVAAEEQLAQSQHQEQQQQQQQQQREQSQTYPSPNYRPESREEDSRTAEEINRQFQEDHQQGASAQPAET</sequence>
<feature type="compositionally biased region" description="Polar residues" evidence="1">
    <location>
        <begin position="147"/>
        <end position="156"/>
    </location>
</feature>
<comment type="caution">
    <text evidence="2">The sequence shown here is derived from an EMBL/GenBank/DDBJ whole genome shotgun (WGS) entry which is preliminary data.</text>
</comment>
<feature type="region of interest" description="Disordered" evidence="1">
    <location>
        <begin position="25"/>
        <end position="61"/>
    </location>
</feature>
<organism evidence="2 3">
    <name type="scientific">Moelleriella libera RCEF 2490</name>
    <dbReference type="NCBI Taxonomy" id="1081109"/>
    <lineage>
        <taxon>Eukaryota</taxon>
        <taxon>Fungi</taxon>
        <taxon>Dikarya</taxon>
        <taxon>Ascomycota</taxon>
        <taxon>Pezizomycotina</taxon>
        <taxon>Sordariomycetes</taxon>
        <taxon>Hypocreomycetidae</taxon>
        <taxon>Hypocreales</taxon>
        <taxon>Clavicipitaceae</taxon>
        <taxon>Moelleriella</taxon>
    </lineage>
</organism>
<feature type="compositionally biased region" description="Low complexity" evidence="1">
    <location>
        <begin position="202"/>
        <end position="222"/>
    </location>
</feature>
<dbReference type="STRING" id="1081109.A0A167XT37"/>
<reference evidence="2 3" key="1">
    <citation type="journal article" date="2016" name="Genome Biol. Evol.">
        <title>Divergent and convergent evolution of fungal pathogenicity.</title>
        <authorList>
            <person name="Shang Y."/>
            <person name="Xiao G."/>
            <person name="Zheng P."/>
            <person name="Cen K."/>
            <person name="Zhan S."/>
            <person name="Wang C."/>
        </authorList>
    </citation>
    <scope>NUCLEOTIDE SEQUENCE [LARGE SCALE GENOMIC DNA]</scope>
    <source>
        <strain evidence="2 3">RCEF 2490</strain>
    </source>
</reference>
<proteinExistence type="predicted"/>
<feature type="region of interest" description="Disordered" evidence="1">
    <location>
        <begin position="84"/>
        <end position="156"/>
    </location>
</feature>
<name>A0A167XT37_9HYPO</name>
<feature type="compositionally biased region" description="Low complexity" evidence="1">
    <location>
        <begin position="107"/>
        <end position="129"/>
    </location>
</feature>
<feature type="compositionally biased region" description="Basic and acidic residues" evidence="1">
    <location>
        <begin position="270"/>
        <end position="292"/>
    </location>
</feature>
<evidence type="ECO:0000313" key="3">
    <source>
        <dbReference type="Proteomes" id="UP000078544"/>
    </source>
</evidence>
<dbReference type="EMBL" id="AZGY01000021">
    <property type="protein sequence ID" value="KZZ90435.1"/>
    <property type="molecule type" value="Genomic_DNA"/>
</dbReference>
<keyword evidence="2" id="KW-0812">Transmembrane</keyword>
<keyword evidence="2" id="KW-0472">Membrane</keyword>
<gene>
    <name evidence="2" type="ORF">AAL_07121</name>
</gene>
<feature type="compositionally biased region" description="Polar residues" evidence="1">
    <location>
        <begin position="188"/>
        <end position="201"/>
    </location>
</feature>
<keyword evidence="3" id="KW-1185">Reference proteome</keyword>
<feature type="compositionally biased region" description="Low complexity" evidence="1">
    <location>
        <begin position="236"/>
        <end position="261"/>
    </location>
</feature>
<feature type="region of interest" description="Disordered" evidence="1">
    <location>
        <begin position="177"/>
        <end position="222"/>
    </location>
</feature>
<dbReference type="Proteomes" id="UP000078544">
    <property type="component" value="Unassembled WGS sequence"/>
</dbReference>
<protein>
    <submittedName>
        <fullName evidence="2">Transmembrane protein</fullName>
    </submittedName>
</protein>
<feature type="region of interest" description="Disordered" evidence="1">
    <location>
        <begin position="236"/>
        <end position="302"/>
    </location>
</feature>